<sequence>MDHVTLFLVALPVTVAVYGALGALHLRRLRSRRRVEAELAARGVDPYYAAGETGEVAPAAAAELLLAGLLEIDNHCVLRLTEAGVAAAAAAGGSGGGGGADGVVAGHPVPAALLEAVRRRHPKPVPLGRIVQRDAEFGERIRAFRAEQEAQLPPRPGRSGGGGGSGCLNCLGVLLIGALIGFVAFMVPAVLSSVPEGGTEWAAATGTALAIALIGSAQTVWERLPFPSDPDPVGAYCRLQQRHPALTALDERSHRRLDRSLFLGRRLPRSPAPRRPGQPWPVRLRSRLRSRLRRSNRPRSPRSQHR</sequence>
<feature type="transmembrane region" description="Helical" evidence="2">
    <location>
        <begin position="6"/>
        <end position="26"/>
    </location>
</feature>
<protein>
    <recommendedName>
        <fullName evidence="5">TIGR04222 domain-containing membrane protein</fullName>
    </recommendedName>
</protein>
<dbReference type="RefSeq" id="WP_150211226.1">
    <property type="nucleotide sequence ID" value="NZ_CP029190.1"/>
</dbReference>
<organism evidence="3 4">
    <name type="scientific">Streptomyces venezuelae</name>
    <dbReference type="NCBI Taxonomy" id="54571"/>
    <lineage>
        <taxon>Bacteria</taxon>
        <taxon>Bacillati</taxon>
        <taxon>Actinomycetota</taxon>
        <taxon>Actinomycetes</taxon>
        <taxon>Kitasatosporales</taxon>
        <taxon>Streptomycetaceae</taxon>
        <taxon>Streptomyces</taxon>
    </lineage>
</organism>
<evidence type="ECO:0000256" key="1">
    <source>
        <dbReference type="SAM" id="MobiDB-lite"/>
    </source>
</evidence>
<feature type="transmembrane region" description="Helical" evidence="2">
    <location>
        <begin position="168"/>
        <end position="189"/>
    </location>
</feature>
<feature type="compositionally biased region" description="Basic residues" evidence="1">
    <location>
        <begin position="284"/>
        <end position="306"/>
    </location>
</feature>
<evidence type="ECO:0000313" key="4">
    <source>
        <dbReference type="Proteomes" id="UP000325211"/>
    </source>
</evidence>
<reference evidence="3 4" key="1">
    <citation type="submission" date="2018-05" db="EMBL/GenBank/DDBJ databases">
        <title>Streptomyces venezuelae.</title>
        <authorList>
            <person name="Kim W."/>
            <person name="Lee N."/>
            <person name="Cho B.-K."/>
        </authorList>
    </citation>
    <scope>NUCLEOTIDE SEQUENCE [LARGE SCALE GENOMIC DNA]</scope>
    <source>
        <strain evidence="3 4">ATCC 21782</strain>
    </source>
</reference>
<keyword evidence="2" id="KW-1133">Transmembrane helix</keyword>
<dbReference type="AlphaFoldDB" id="A0A5P2DA90"/>
<evidence type="ECO:0000313" key="3">
    <source>
        <dbReference type="EMBL" id="QES51480.1"/>
    </source>
</evidence>
<dbReference type="Proteomes" id="UP000325211">
    <property type="component" value="Chromosome"/>
</dbReference>
<feature type="transmembrane region" description="Helical" evidence="2">
    <location>
        <begin position="201"/>
        <end position="221"/>
    </location>
</feature>
<keyword evidence="2" id="KW-0472">Membrane</keyword>
<proteinExistence type="predicted"/>
<keyword evidence="2" id="KW-0812">Transmembrane</keyword>
<evidence type="ECO:0000256" key="2">
    <source>
        <dbReference type="SAM" id="Phobius"/>
    </source>
</evidence>
<feature type="compositionally biased region" description="Pro residues" evidence="1">
    <location>
        <begin position="270"/>
        <end position="279"/>
    </location>
</feature>
<accession>A0A5P2DA90</accession>
<gene>
    <name evidence="3" type="ORF">DEJ50_30185</name>
</gene>
<name>A0A5P2DA90_STRVZ</name>
<dbReference type="EMBL" id="CP029190">
    <property type="protein sequence ID" value="QES51480.1"/>
    <property type="molecule type" value="Genomic_DNA"/>
</dbReference>
<evidence type="ECO:0008006" key="5">
    <source>
        <dbReference type="Google" id="ProtNLM"/>
    </source>
</evidence>
<feature type="region of interest" description="Disordered" evidence="1">
    <location>
        <begin position="266"/>
        <end position="306"/>
    </location>
</feature>